<dbReference type="InterPro" id="IPR025395">
    <property type="entry name" value="Phage_tail_terminator-like"/>
</dbReference>
<evidence type="ECO:0008006" key="3">
    <source>
        <dbReference type="Google" id="ProtNLM"/>
    </source>
</evidence>
<dbReference type="AlphaFoldDB" id="A0A4P7HLT4"/>
<dbReference type="Proteomes" id="UP000296374">
    <property type="component" value="Chromosome"/>
</dbReference>
<accession>A0A4P7HLT4</accession>
<dbReference type="Gene3D" id="3.30.2000.20">
    <property type="match status" value="1"/>
</dbReference>
<organism evidence="1 2">
    <name type="scientific">Paracoccus liaowanqingii</name>
    <dbReference type="NCBI Taxonomy" id="2560053"/>
    <lineage>
        <taxon>Bacteria</taxon>
        <taxon>Pseudomonadati</taxon>
        <taxon>Pseudomonadota</taxon>
        <taxon>Alphaproteobacteria</taxon>
        <taxon>Rhodobacterales</taxon>
        <taxon>Paracoccaceae</taxon>
        <taxon>Paracoccus</taxon>
    </lineage>
</organism>
<protein>
    <recommendedName>
        <fullName evidence="3">DUF3168 domain-containing protein</fullName>
    </recommendedName>
</protein>
<reference evidence="2" key="1">
    <citation type="submission" date="2019-03" db="EMBL/GenBank/DDBJ databases">
        <authorList>
            <person name="Li J."/>
        </authorList>
    </citation>
    <scope>NUCLEOTIDE SEQUENCE [LARGE SCALE GENOMIC DNA]</scope>
    <source>
        <strain evidence="2">2251</strain>
    </source>
</reference>
<dbReference type="Pfam" id="PF13554">
    <property type="entry name" value="Phage_tail_terminator_5"/>
    <property type="match status" value="1"/>
</dbReference>
<sequence>MDRAVRRSDRVRLHRHGRTRAQLRCPWPLLHRHQCRQIPAVRGSPRRRGPQVTPNEIQNLIGARLASMPDALRIVVPNETQTAPAKPYLILQTRSRGDQDPALAGGAEYSEGSFVIMVVTDLNARTARADDLAYAVKAQFPKALRLAPGLAIRLSSVLGGYPDDVSWRVPVQVDWGP</sequence>
<name>A0A4P7HLT4_9RHOB</name>
<proteinExistence type="predicted"/>
<dbReference type="EMBL" id="CP038439">
    <property type="protein sequence ID" value="QBX34593.1"/>
    <property type="molecule type" value="Genomic_DNA"/>
</dbReference>
<evidence type="ECO:0000313" key="1">
    <source>
        <dbReference type="EMBL" id="QBX34593.1"/>
    </source>
</evidence>
<evidence type="ECO:0000313" key="2">
    <source>
        <dbReference type="Proteomes" id="UP000296374"/>
    </source>
</evidence>
<gene>
    <name evidence="1" type="ORF">E4191_07620</name>
</gene>
<dbReference type="KEGG" id="plia:E4191_07620"/>